<dbReference type="GO" id="GO:0051536">
    <property type="term" value="F:iron-sulfur cluster binding"/>
    <property type="evidence" value="ECO:0007669"/>
    <property type="project" value="UniProtKB-KW"/>
</dbReference>
<feature type="domain" description="Radical SAM core" evidence="5">
    <location>
        <begin position="14"/>
        <end position="142"/>
    </location>
</feature>
<organism evidence="7 8">
    <name type="scientific">candidate division TA06 bacterium SM23_40</name>
    <dbReference type="NCBI Taxonomy" id="1703774"/>
    <lineage>
        <taxon>Bacteria</taxon>
        <taxon>Bacteria division TA06</taxon>
    </lineage>
</organism>
<dbReference type="InterPro" id="IPR050377">
    <property type="entry name" value="Radical_SAM_PqqE_MftC-like"/>
</dbReference>
<dbReference type="InterPro" id="IPR058240">
    <property type="entry name" value="rSAM_sf"/>
</dbReference>
<keyword evidence="2" id="KW-0479">Metal-binding</keyword>
<evidence type="ECO:0000313" key="8">
    <source>
        <dbReference type="Proteomes" id="UP000051717"/>
    </source>
</evidence>
<dbReference type="AlphaFoldDB" id="A0A0S8G835"/>
<evidence type="ECO:0000313" key="7">
    <source>
        <dbReference type="EMBL" id="KPK67962.1"/>
    </source>
</evidence>
<dbReference type="EMBL" id="LJUI01000098">
    <property type="protein sequence ID" value="KPK67962.1"/>
    <property type="molecule type" value="Genomic_DNA"/>
</dbReference>
<dbReference type="Pfam" id="PF13186">
    <property type="entry name" value="SPASM"/>
    <property type="match status" value="1"/>
</dbReference>
<evidence type="ECO:0000259" key="6">
    <source>
        <dbReference type="Pfam" id="PF13186"/>
    </source>
</evidence>
<comment type="caution">
    <text evidence="7">The sequence shown here is derived from an EMBL/GenBank/DDBJ whole genome shotgun (WGS) entry which is preliminary data.</text>
</comment>
<dbReference type="Proteomes" id="UP000051717">
    <property type="component" value="Unassembled WGS sequence"/>
</dbReference>
<dbReference type="GO" id="GO:0046872">
    <property type="term" value="F:metal ion binding"/>
    <property type="evidence" value="ECO:0007669"/>
    <property type="project" value="UniProtKB-KW"/>
</dbReference>
<protein>
    <recommendedName>
        <fullName evidence="9">4Fe4S-binding SPASM domain-containing protein</fullName>
    </recommendedName>
</protein>
<name>A0A0S8G835_UNCT6</name>
<evidence type="ECO:0000256" key="2">
    <source>
        <dbReference type="ARBA" id="ARBA00022723"/>
    </source>
</evidence>
<evidence type="ECO:0000259" key="5">
    <source>
        <dbReference type="Pfam" id="PF04055"/>
    </source>
</evidence>
<dbReference type="CDD" id="cd01335">
    <property type="entry name" value="Radical_SAM"/>
    <property type="match status" value="1"/>
</dbReference>
<feature type="domain" description="4Fe4S-binding SPASM" evidence="6">
    <location>
        <begin position="203"/>
        <end position="270"/>
    </location>
</feature>
<dbReference type="PANTHER" id="PTHR11228">
    <property type="entry name" value="RADICAL SAM DOMAIN PROTEIN"/>
    <property type="match status" value="1"/>
</dbReference>
<reference evidence="7 8" key="1">
    <citation type="journal article" date="2015" name="Microbiome">
        <title>Genomic resolution of linkages in carbon, nitrogen, and sulfur cycling among widespread estuary sediment bacteria.</title>
        <authorList>
            <person name="Baker B.J."/>
            <person name="Lazar C.S."/>
            <person name="Teske A.P."/>
            <person name="Dick G.J."/>
        </authorList>
    </citation>
    <scope>NUCLEOTIDE SEQUENCE [LARGE SCALE GENOMIC DNA]</scope>
    <source>
        <strain evidence="7">SM23_40</strain>
    </source>
</reference>
<dbReference type="SUPFAM" id="SSF102114">
    <property type="entry name" value="Radical SAM enzymes"/>
    <property type="match status" value="1"/>
</dbReference>
<dbReference type="Gene3D" id="3.20.20.70">
    <property type="entry name" value="Aldolase class I"/>
    <property type="match status" value="1"/>
</dbReference>
<dbReference type="CDD" id="cd21109">
    <property type="entry name" value="SPASM"/>
    <property type="match status" value="1"/>
</dbReference>
<keyword evidence="1" id="KW-0949">S-adenosyl-L-methionine</keyword>
<dbReference type="InterPro" id="IPR013785">
    <property type="entry name" value="Aldolase_TIM"/>
</dbReference>
<dbReference type="InterPro" id="IPR007197">
    <property type="entry name" value="rSAM"/>
</dbReference>
<dbReference type="GO" id="GO:0003824">
    <property type="term" value="F:catalytic activity"/>
    <property type="evidence" value="ECO:0007669"/>
    <property type="project" value="InterPro"/>
</dbReference>
<proteinExistence type="predicted"/>
<keyword evidence="4" id="KW-0411">Iron-sulfur</keyword>
<dbReference type="PANTHER" id="PTHR11228:SF34">
    <property type="entry name" value="TUNGSTEN-CONTAINING ALDEHYDE FERREDOXIN OXIDOREDUCTASE COFACTOR MODIFYING PROTEIN"/>
    <property type="match status" value="1"/>
</dbReference>
<gene>
    <name evidence="7" type="ORF">AMJ82_09450</name>
</gene>
<dbReference type="Pfam" id="PF04055">
    <property type="entry name" value="Radical_SAM"/>
    <property type="match status" value="1"/>
</dbReference>
<evidence type="ECO:0008006" key="9">
    <source>
        <dbReference type="Google" id="ProtNLM"/>
    </source>
</evidence>
<dbReference type="InterPro" id="IPR023885">
    <property type="entry name" value="4Fe4S-binding_SPASM_dom"/>
</dbReference>
<sequence length="307" mass="34339">MCLHQAMPLGRGFMDEHLFRNIVDQISCHRGVLLILCGRGESMLHPKWEEYVVYAKRAGVSPMLVVTNGTLLNRDKASLLVDLGVEQVLVAVDGASKETYEAMRVGANFEQVLGNIHRLIELRARAGTRKPRILVRMIVTPDTQHEVDAFTEYWQGRLSEYDEIKIGTLITWAPIRDAEPIVSQLEASEYASVRRQPQLMAPCTALWKGLLVYHNGMMSACCLRDSNTSLLSTNANTDSIADAWRCPALKKARRLHLLRRKLDIPVCRRCVALMYAAQVQQEKADPDALRAASCQPREAGGGVVGRF</sequence>
<evidence type="ECO:0000256" key="3">
    <source>
        <dbReference type="ARBA" id="ARBA00023004"/>
    </source>
</evidence>
<accession>A0A0S8G835</accession>
<evidence type="ECO:0000256" key="1">
    <source>
        <dbReference type="ARBA" id="ARBA00022691"/>
    </source>
</evidence>
<keyword evidence="3" id="KW-0408">Iron</keyword>
<evidence type="ECO:0000256" key="4">
    <source>
        <dbReference type="ARBA" id="ARBA00023014"/>
    </source>
</evidence>